<evidence type="ECO:0000256" key="13">
    <source>
        <dbReference type="SAM" id="SignalP"/>
    </source>
</evidence>
<name>A0A8R7U3V0_TRIUA</name>
<reference evidence="15" key="2">
    <citation type="submission" date="2018-03" db="EMBL/GenBank/DDBJ databases">
        <title>The Triticum urartu genome reveals the dynamic nature of wheat genome evolution.</title>
        <authorList>
            <person name="Ling H."/>
            <person name="Ma B."/>
            <person name="Shi X."/>
            <person name="Liu H."/>
            <person name="Dong L."/>
            <person name="Sun H."/>
            <person name="Cao Y."/>
            <person name="Gao Q."/>
            <person name="Zheng S."/>
            <person name="Li Y."/>
            <person name="Yu Y."/>
            <person name="Du H."/>
            <person name="Qi M."/>
            <person name="Li Y."/>
            <person name="Yu H."/>
            <person name="Cui Y."/>
            <person name="Wang N."/>
            <person name="Chen C."/>
            <person name="Wu H."/>
            <person name="Zhao Y."/>
            <person name="Zhang J."/>
            <person name="Li Y."/>
            <person name="Zhou W."/>
            <person name="Zhang B."/>
            <person name="Hu W."/>
            <person name="Eijk M."/>
            <person name="Tang J."/>
            <person name="Witsenboer H."/>
            <person name="Zhao S."/>
            <person name="Li Z."/>
            <person name="Zhang A."/>
            <person name="Wang D."/>
            <person name="Liang C."/>
        </authorList>
    </citation>
    <scope>NUCLEOTIDE SEQUENCE [LARGE SCALE GENOMIC DNA]</scope>
    <source>
        <strain evidence="15">cv. G1812</strain>
    </source>
</reference>
<dbReference type="PIRSF" id="PIRSF001060">
    <property type="entry name" value="Endochitinase"/>
    <property type="match status" value="1"/>
</dbReference>
<dbReference type="PROSITE" id="PS50941">
    <property type="entry name" value="CHIT_BIND_I_2"/>
    <property type="match status" value="1"/>
</dbReference>
<feature type="disulfide bond" evidence="11 12">
    <location>
        <begin position="39"/>
        <end position="53"/>
    </location>
</feature>
<dbReference type="EC" id="3.2.1.14" evidence="2"/>
<keyword evidence="6 11" id="KW-1015">Disulfide bond</keyword>
<dbReference type="PROSITE" id="PS00026">
    <property type="entry name" value="CHIT_BIND_I_1"/>
    <property type="match status" value="1"/>
</dbReference>
<dbReference type="Pfam" id="PF00187">
    <property type="entry name" value="Chitin_bind_1"/>
    <property type="match status" value="1"/>
</dbReference>
<dbReference type="SMART" id="SM00270">
    <property type="entry name" value="ChtBD1"/>
    <property type="match status" value="1"/>
</dbReference>
<feature type="chain" id="PRO_5035747887" description="chitinase" evidence="13">
    <location>
        <begin position="25"/>
        <end position="338"/>
    </location>
</feature>
<dbReference type="Gramene" id="TuG1812G0400000014.01.T01">
    <property type="protein sequence ID" value="TuG1812G0400000014.01.T01.cds438903"/>
    <property type="gene ID" value="TuG1812G0400000014.01"/>
</dbReference>
<protein>
    <recommendedName>
        <fullName evidence="2">chitinase</fullName>
        <ecNumber evidence="2">3.2.1.14</ecNumber>
    </recommendedName>
</protein>
<dbReference type="AlphaFoldDB" id="A0A8R7U3V0"/>
<comment type="catalytic activity">
    <reaction evidence="1">
        <text>Random endo-hydrolysis of N-acetyl-beta-D-glucosaminide (1-&gt;4)-beta-linkages in chitin and chitodextrins.</text>
        <dbReference type="EC" id="3.2.1.14"/>
    </reaction>
</comment>
<dbReference type="InterPro" id="IPR000726">
    <property type="entry name" value="Glyco_hydro_19_cat"/>
</dbReference>
<dbReference type="PANTHER" id="PTHR22595">
    <property type="entry name" value="CHITINASE-RELATED"/>
    <property type="match status" value="1"/>
</dbReference>
<dbReference type="Gene3D" id="1.10.530.10">
    <property type="match status" value="1"/>
</dbReference>
<dbReference type="SUPFAM" id="SSF57016">
    <property type="entry name" value="Plant lectins/antimicrobial peptides"/>
    <property type="match status" value="1"/>
</dbReference>
<dbReference type="GO" id="GO:0050832">
    <property type="term" value="P:defense response to fungus"/>
    <property type="evidence" value="ECO:0007669"/>
    <property type="project" value="TreeGrafter"/>
</dbReference>
<evidence type="ECO:0000256" key="2">
    <source>
        <dbReference type="ARBA" id="ARBA00012729"/>
    </source>
</evidence>
<feature type="domain" description="Chitin-binding type-1" evidence="14">
    <location>
        <begin position="25"/>
        <end position="63"/>
    </location>
</feature>
<keyword evidence="5" id="KW-0378">Hydrolase</keyword>
<proteinExistence type="predicted"/>
<dbReference type="EnsemblPlants" id="TuG1812G0400000014.01.T01">
    <property type="protein sequence ID" value="TuG1812G0400000014.01.T01.cds438903"/>
    <property type="gene ID" value="TuG1812G0400000014.01"/>
</dbReference>
<keyword evidence="7" id="KW-0119">Carbohydrate metabolism</keyword>
<dbReference type="GO" id="GO:0008843">
    <property type="term" value="F:endochitinase activity"/>
    <property type="evidence" value="ECO:0007669"/>
    <property type="project" value="UniProtKB-EC"/>
</dbReference>
<evidence type="ECO:0000256" key="6">
    <source>
        <dbReference type="ARBA" id="ARBA00023157"/>
    </source>
</evidence>
<dbReference type="InterPro" id="IPR023346">
    <property type="entry name" value="Lysozyme-like_dom_sf"/>
</dbReference>
<evidence type="ECO:0000256" key="11">
    <source>
        <dbReference type="PIRSR" id="PIRSR001060-2"/>
    </source>
</evidence>
<feature type="active site" description="Proton donor" evidence="10">
    <location>
        <position position="150"/>
    </location>
</feature>
<feature type="disulfide bond" evidence="11 12">
    <location>
        <begin position="57"/>
        <end position="61"/>
    </location>
</feature>
<keyword evidence="9" id="KW-0624">Polysaccharide degradation</keyword>
<dbReference type="InterPro" id="IPR018371">
    <property type="entry name" value="Chitin-binding_1_CS"/>
</dbReference>
<evidence type="ECO:0000256" key="7">
    <source>
        <dbReference type="ARBA" id="ARBA00023277"/>
    </source>
</evidence>
<dbReference type="Proteomes" id="UP000015106">
    <property type="component" value="Chromosome 4"/>
</dbReference>
<evidence type="ECO:0000256" key="12">
    <source>
        <dbReference type="PROSITE-ProRule" id="PRU00261"/>
    </source>
</evidence>
<dbReference type="CDD" id="cd00325">
    <property type="entry name" value="chitinase_GH19"/>
    <property type="match status" value="1"/>
</dbReference>
<feature type="disulfide bond" evidence="11">
    <location>
        <begin position="106"/>
        <end position="168"/>
    </location>
</feature>
<feature type="signal peptide" evidence="13">
    <location>
        <begin position="1"/>
        <end position="24"/>
    </location>
</feature>
<dbReference type="SUPFAM" id="SSF53955">
    <property type="entry name" value="Lysozyme-like"/>
    <property type="match status" value="1"/>
</dbReference>
<evidence type="ECO:0000256" key="8">
    <source>
        <dbReference type="ARBA" id="ARBA00023295"/>
    </source>
</evidence>
<sequence>MVVRVRAAILAVVFATALATAARADGECGANNKCANCLCCSSYGYCGSSDAYCGHGCQSQCNGCTPAPAPVPTPPAPPAPPGEGVASILSRDLFENMLRHRNYTACPARGFYTYEAFIAAATTFPDFGTAGNLETQKREVAAFFGQTSHETTGGWPTAEDGPYFWGYCHKEEIDKSSDYCQPSVQWPCARGKKYYGRGPMQLSWNYNYGPAGAAIGGGDLLNNPDVVATDPTMSFKAALWFWMTAQANKPSCHDVITGKWKPSAADKDAGRAPGYGVITNIINGGLECGTGQEDPRVVDRIGFYKNYCDLLHVGYGSNLDCYNQRPFNSGLSAGLASQ</sequence>
<dbReference type="InterPro" id="IPR016283">
    <property type="entry name" value="Glyco_hydro_19"/>
</dbReference>
<evidence type="ECO:0000259" key="14">
    <source>
        <dbReference type="PROSITE" id="PS50941"/>
    </source>
</evidence>
<comment type="caution">
    <text evidence="12">Lacks conserved residue(s) required for the propagation of feature annotation.</text>
</comment>
<dbReference type="CDD" id="cd00035">
    <property type="entry name" value="ChtBD1"/>
    <property type="match status" value="1"/>
</dbReference>
<evidence type="ECO:0000256" key="3">
    <source>
        <dbReference type="ARBA" id="ARBA00022669"/>
    </source>
</evidence>
<reference evidence="15" key="3">
    <citation type="submission" date="2022-06" db="UniProtKB">
        <authorList>
            <consortium name="EnsemblPlants"/>
        </authorList>
    </citation>
    <scope>IDENTIFICATION</scope>
</reference>
<dbReference type="PROSITE" id="PS00773">
    <property type="entry name" value="CHITINASE_19_1"/>
    <property type="match status" value="1"/>
</dbReference>
<dbReference type="Gene3D" id="3.30.60.10">
    <property type="entry name" value="Endochitinase-like"/>
    <property type="match status" value="1"/>
</dbReference>
<dbReference type="PROSITE" id="PS00774">
    <property type="entry name" value="CHITINASE_19_2"/>
    <property type="match status" value="1"/>
</dbReference>
<evidence type="ECO:0000256" key="9">
    <source>
        <dbReference type="ARBA" id="ARBA00023326"/>
    </source>
</evidence>
<dbReference type="Gene3D" id="3.30.20.10">
    <property type="entry name" value="Endochitinase, domain 2"/>
    <property type="match status" value="1"/>
</dbReference>
<evidence type="ECO:0000256" key="10">
    <source>
        <dbReference type="PIRSR" id="PIRSR001060-1"/>
    </source>
</evidence>
<dbReference type="PANTHER" id="PTHR22595:SF180">
    <property type="entry name" value="CHITINASE"/>
    <property type="match status" value="1"/>
</dbReference>
<dbReference type="GO" id="GO:0005576">
    <property type="term" value="C:extracellular region"/>
    <property type="evidence" value="ECO:0007669"/>
    <property type="project" value="UniProtKB-ARBA"/>
</dbReference>
<keyword evidence="3 12" id="KW-0147">Chitin-binding</keyword>
<dbReference type="InterPro" id="IPR036861">
    <property type="entry name" value="Endochitinase-like_sf"/>
</dbReference>
<keyword evidence="16" id="KW-1185">Reference proteome</keyword>
<organism evidence="15 16">
    <name type="scientific">Triticum urartu</name>
    <name type="common">Red wild einkorn</name>
    <name type="synonym">Crithodium urartu</name>
    <dbReference type="NCBI Taxonomy" id="4572"/>
    <lineage>
        <taxon>Eukaryota</taxon>
        <taxon>Viridiplantae</taxon>
        <taxon>Streptophyta</taxon>
        <taxon>Embryophyta</taxon>
        <taxon>Tracheophyta</taxon>
        <taxon>Spermatophyta</taxon>
        <taxon>Magnoliopsida</taxon>
        <taxon>Liliopsida</taxon>
        <taxon>Poales</taxon>
        <taxon>Poaceae</taxon>
        <taxon>BOP clade</taxon>
        <taxon>Pooideae</taxon>
        <taxon>Triticodae</taxon>
        <taxon>Triticeae</taxon>
        <taxon>Triticinae</taxon>
        <taxon>Triticum</taxon>
    </lineage>
</organism>
<dbReference type="GO" id="GO:0008061">
    <property type="term" value="F:chitin binding"/>
    <property type="evidence" value="ECO:0007669"/>
    <property type="project" value="UniProtKB-UniRule"/>
</dbReference>
<accession>A0A8R7U3V0</accession>
<keyword evidence="8" id="KW-0326">Glycosidase</keyword>
<keyword evidence="4 13" id="KW-0732">Signal</keyword>
<dbReference type="InterPro" id="IPR001002">
    <property type="entry name" value="Chitin-bd_1"/>
</dbReference>
<dbReference type="GO" id="GO:0016998">
    <property type="term" value="P:cell wall macromolecule catabolic process"/>
    <property type="evidence" value="ECO:0007669"/>
    <property type="project" value="InterPro"/>
</dbReference>
<dbReference type="FunFam" id="3.30.20.10:FF:000001">
    <property type="entry name" value="Endochitinase (Chitinase)"/>
    <property type="match status" value="1"/>
</dbReference>
<reference evidence="16" key="1">
    <citation type="journal article" date="2013" name="Nature">
        <title>Draft genome of the wheat A-genome progenitor Triticum urartu.</title>
        <authorList>
            <person name="Ling H.Q."/>
            <person name="Zhao S."/>
            <person name="Liu D."/>
            <person name="Wang J."/>
            <person name="Sun H."/>
            <person name="Zhang C."/>
            <person name="Fan H."/>
            <person name="Li D."/>
            <person name="Dong L."/>
            <person name="Tao Y."/>
            <person name="Gao C."/>
            <person name="Wu H."/>
            <person name="Li Y."/>
            <person name="Cui Y."/>
            <person name="Guo X."/>
            <person name="Zheng S."/>
            <person name="Wang B."/>
            <person name="Yu K."/>
            <person name="Liang Q."/>
            <person name="Yang W."/>
            <person name="Lou X."/>
            <person name="Chen J."/>
            <person name="Feng M."/>
            <person name="Jian J."/>
            <person name="Zhang X."/>
            <person name="Luo G."/>
            <person name="Jiang Y."/>
            <person name="Liu J."/>
            <person name="Wang Z."/>
            <person name="Sha Y."/>
            <person name="Zhang B."/>
            <person name="Wu H."/>
            <person name="Tang D."/>
            <person name="Shen Q."/>
            <person name="Xue P."/>
            <person name="Zou S."/>
            <person name="Wang X."/>
            <person name="Liu X."/>
            <person name="Wang F."/>
            <person name="Yang Y."/>
            <person name="An X."/>
            <person name="Dong Z."/>
            <person name="Zhang K."/>
            <person name="Zhang X."/>
            <person name="Luo M.C."/>
            <person name="Dvorak J."/>
            <person name="Tong Y."/>
            <person name="Wang J."/>
            <person name="Yang H."/>
            <person name="Li Z."/>
            <person name="Wang D."/>
            <person name="Zhang A."/>
            <person name="Wang J."/>
        </authorList>
    </citation>
    <scope>NUCLEOTIDE SEQUENCE</scope>
    <source>
        <strain evidence="16">cv. G1812</strain>
    </source>
</reference>
<dbReference type="Pfam" id="PF00182">
    <property type="entry name" value="Glyco_hydro_19"/>
    <property type="match status" value="1"/>
</dbReference>
<evidence type="ECO:0000256" key="1">
    <source>
        <dbReference type="ARBA" id="ARBA00000822"/>
    </source>
</evidence>
<evidence type="ECO:0000313" key="15">
    <source>
        <dbReference type="EnsemblPlants" id="TuG1812G0400000014.01.T01.cds438903"/>
    </source>
</evidence>
<dbReference type="GO" id="GO:0006032">
    <property type="term" value="P:chitin catabolic process"/>
    <property type="evidence" value="ECO:0007669"/>
    <property type="project" value="InterPro"/>
</dbReference>
<evidence type="ECO:0000313" key="16">
    <source>
        <dbReference type="Proteomes" id="UP000015106"/>
    </source>
</evidence>
<evidence type="ECO:0000256" key="4">
    <source>
        <dbReference type="ARBA" id="ARBA00022729"/>
    </source>
</evidence>
<feature type="disulfide bond" evidence="11 12">
    <location>
        <begin position="34"/>
        <end position="46"/>
    </location>
</feature>
<evidence type="ECO:0000256" key="5">
    <source>
        <dbReference type="ARBA" id="ARBA00022801"/>
    </source>
</evidence>
<feature type="disulfide bond" evidence="11">
    <location>
        <begin position="288"/>
        <end position="321"/>
    </location>
</feature>
<feature type="disulfide bond" evidence="11">
    <location>
        <begin position="180"/>
        <end position="188"/>
    </location>
</feature>
<dbReference type="GO" id="GO:0000272">
    <property type="term" value="P:polysaccharide catabolic process"/>
    <property type="evidence" value="ECO:0007669"/>
    <property type="project" value="UniProtKB-KW"/>
</dbReference>